<dbReference type="PANTHER" id="PTHR23240">
    <property type="entry name" value="DNA CROSS-LINK REPAIR PROTEIN PSO2/SNM1-RELATED"/>
    <property type="match status" value="1"/>
</dbReference>
<dbReference type="GO" id="GO:0006303">
    <property type="term" value="P:double-strand break repair via nonhomologous end joining"/>
    <property type="evidence" value="ECO:0007669"/>
    <property type="project" value="TreeGrafter"/>
</dbReference>
<keyword evidence="3" id="KW-1185">Reference proteome</keyword>
<organism evidence="2 3">
    <name type="scientific">Oesophagostomum dentatum</name>
    <name type="common">Nodular worm</name>
    <dbReference type="NCBI Taxonomy" id="61180"/>
    <lineage>
        <taxon>Eukaryota</taxon>
        <taxon>Metazoa</taxon>
        <taxon>Ecdysozoa</taxon>
        <taxon>Nematoda</taxon>
        <taxon>Chromadorea</taxon>
        <taxon>Rhabditida</taxon>
        <taxon>Rhabditina</taxon>
        <taxon>Rhabditomorpha</taxon>
        <taxon>Strongyloidea</taxon>
        <taxon>Strongylidae</taxon>
        <taxon>Oesophagostomum</taxon>
    </lineage>
</organism>
<dbReference type="Proteomes" id="UP000053660">
    <property type="component" value="Unassembled WGS sequence"/>
</dbReference>
<dbReference type="OrthoDB" id="262529at2759"/>
<dbReference type="GO" id="GO:0035312">
    <property type="term" value="F:5'-3' DNA exonuclease activity"/>
    <property type="evidence" value="ECO:0007669"/>
    <property type="project" value="TreeGrafter"/>
</dbReference>
<dbReference type="GO" id="GO:0000723">
    <property type="term" value="P:telomere maintenance"/>
    <property type="evidence" value="ECO:0007669"/>
    <property type="project" value="TreeGrafter"/>
</dbReference>
<accession>A0A0B1SHS0</accession>
<feature type="region of interest" description="Disordered" evidence="1">
    <location>
        <begin position="241"/>
        <end position="267"/>
    </location>
</feature>
<reference evidence="2 3" key="1">
    <citation type="submission" date="2014-03" db="EMBL/GenBank/DDBJ databases">
        <title>Draft genome of the hookworm Oesophagostomum dentatum.</title>
        <authorList>
            <person name="Mitreva M."/>
        </authorList>
    </citation>
    <scope>NUCLEOTIDE SEQUENCE [LARGE SCALE GENOMIC DNA]</scope>
    <source>
        <strain evidence="2 3">OD-Hann</strain>
    </source>
</reference>
<proteinExistence type="predicted"/>
<dbReference type="EMBL" id="KN575412">
    <property type="protein sequence ID" value="KHJ83057.1"/>
    <property type="molecule type" value="Genomic_DNA"/>
</dbReference>
<dbReference type="GO" id="GO:0003684">
    <property type="term" value="F:damaged DNA binding"/>
    <property type="evidence" value="ECO:0007669"/>
    <property type="project" value="TreeGrafter"/>
</dbReference>
<dbReference type="GO" id="GO:0036297">
    <property type="term" value="P:interstrand cross-link repair"/>
    <property type="evidence" value="ECO:0007669"/>
    <property type="project" value="TreeGrafter"/>
</dbReference>
<evidence type="ECO:0000313" key="2">
    <source>
        <dbReference type="EMBL" id="KHJ83057.1"/>
    </source>
</evidence>
<dbReference type="PANTHER" id="PTHR23240:SF26">
    <property type="entry name" value="5' EXONUCLEASE APOLLO"/>
    <property type="match status" value="1"/>
</dbReference>
<evidence type="ECO:0000313" key="3">
    <source>
        <dbReference type="Proteomes" id="UP000053660"/>
    </source>
</evidence>
<dbReference type="Gene3D" id="3.40.50.12650">
    <property type="match status" value="1"/>
</dbReference>
<protein>
    <submittedName>
        <fullName evidence="2">Uncharacterized protein</fullName>
    </submittedName>
</protein>
<evidence type="ECO:0000256" key="1">
    <source>
        <dbReference type="SAM" id="MobiDB-lite"/>
    </source>
</evidence>
<gene>
    <name evidence="2" type="ORF">OESDEN_17247</name>
</gene>
<sequence length="267" mass="29885">MLAKFDTDPSFQKLAETFISKIYLDNTYVDHKEHSFPERSDSEKLLLNEMEKLRDRPILIPIFRLGREEILEKLSEALSEPIATGSQRLAVRKACGIEGGTFMDESNLTRIRTCPRQPKSVFAALKRMSPSTMVLDLSIRGEYQELRFGEIVPTSVPMQLTTAEELMKLSREMAPIPTSTCATSVDIQKNVEAGPAELGEKETLTPPPTGLRFSGVSLQPADLSVFQLPSGINLLDFYPDTDPRKFRLDPPPGPKPVKVKFYDPDGK</sequence>
<dbReference type="AlphaFoldDB" id="A0A0B1SHS0"/>
<name>A0A0B1SHS0_OESDE</name>